<evidence type="ECO:0000256" key="1">
    <source>
        <dbReference type="SAM" id="MobiDB-lite"/>
    </source>
</evidence>
<comment type="caution">
    <text evidence="2">The sequence shown here is derived from an EMBL/GenBank/DDBJ whole genome shotgun (WGS) entry which is preliminary data.</text>
</comment>
<organism evidence="2 3">
    <name type="scientific">Chondromyces apiculatus DSM 436</name>
    <dbReference type="NCBI Taxonomy" id="1192034"/>
    <lineage>
        <taxon>Bacteria</taxon>
        <taxon>Pseudomonadati</taxon>
        <taxon>Myxococcota</taxon>
        <taxon>Polyangia</taxon>
        <taxon>Polyangiales</taxon>
        <taxon>Polyangiaceae</taxon>
        <taxon>Chondromyces</taxon>
    </lineage>
</organism>
<dbReference type="Proteomes" id="UP000019678">
    <property type="component" value="Unassembled WGS sequence"/>
</dbReference>
<sequence>MASSSVTVRRVQELPSRARGHVVPPGGHPRRACLFTRSWPSSRWSSGHPIPGRCM</sequence>
<dbReference type="EMBL" id="ASRX01000015">
    <property type="protein sequence ID" value="EYF06593.1"/>
    <property type="molecule type" value="Genomic_DNA"/>
</dbReference>
<proteinExistence type="predicted"/>
<evidence type="ECO:0000313" key="3">
    <source>
        <dbReference type="Proteomes" id="UP000019678"/>
    </source>
</evidence>
<name>A0A017TBE4_9BACT</name>
<keyword evidence="3" id="KW-1185">Reference proteome</keyword>
<gene>
    <name evidence="2" type="ORF">CAP_1723</name>
</gene>
<dbReference type="AlphaFoldDB" id="A0A017TBE4"/>
<accession>A0A017TBE4</accession>
<evidence type="ECO:0000313" key="2">
    <source>
        <dbReference type="EMBL" id="EYF06593.1"/>
    </source>
</evidence>
<reference evidence="2 3" key="1">
    <citation type="submission" date="2013-05" db="EMBL/GenBank/DDBJ databases">
        <title>Genome assembly of Chondromyces apiculatus DSM 436.</title>
        <authorList>
            <person name="Sharma G."/>
            <person name="Khatri I."/>
            <person name="Kaur C."/>
            <person name="Mayilraj S."/>
            <person name="Subramanian S."/>
        </authorList>
    </citation>
    <scope>NUCLEOTIDE SEQUENCE [LARGE SCALE GENOMIC DNA]</scope>
    <source>
        <strain evidence="2 3">DSM 436</strain>
    </source>
</reference>
<protein>
    <submittedName>
        <fullName evidence="2">Uncharacterized protein</fullName>
    </submittedName>
</protein>
<feature type="region of interest" description="Disordered" evidence="1">
    <location>
        <begin position="1"/>
        <end position="29"/>
    </location>
</feature>